<dbReference type="PANTHER" id="PTHR32268:SF11">
    <property type="entry name" value="HOMOSERINE O-ACETYLTRANSFERASE"/>
    <property type="match status" value="1"/>
</dbReference>
<evidence type="ECO:0000256" key="1">
    <source>
        <dbReference type="ARBA" id="ARBA00022679"/>
    </source>
</evidence>
<gene>
    <name evidence="4" type="ORF">AWC23_08280</name>
</gene>
<dbReference type="Gene3D" id="3.40.50.1820">
    <property type="entry name" value="alpha/beta hydrolase"/>
    <property type="match status" value="1"/>
</dbReference>
<protein>
    <recommendedName>
        <fullName evidence="3">AB hydrolase-1 domain-containing protein</fullName>
    </recommendedName>
</protein>
<dbReference type="NCBIfam" id="NF005071">
    <property type="entry name" value="PRK06489.1"/>
    <property type="match status" value="1"/>
</dbReference>
<dbReference type="Pfam" id="PF00561">
    <property type="entry name" value="Abhydrolase_1"/>
    <property type="match status" value="1"/>
</dbReference>
<feature type="active site" evidence="2">
    <location>
        <position position="357"/>
    </location>
</feature>
<dbReference type="GO" id="GO:0009092">
    <property type="term" value="P:homoserine metabolic process"/>
    <property type="evidence" value="ECO:0007669"/>
    <property type="project" value="TreeGrafter"/>
</dbReference>
<evidence type="ECO:0000259" key="3">
    <source>
        <dbReference type="Pfam" id="PF00561"/>
    </source>
</evidence>
<feature type="active site" description="Nucleophile" evidence="2">
    <location>
        <position position="180"/>
    </location>
</feature>
<keyword evidence="1" id="KW-0808">Transferase</keyword>
<evidence type="ECO:0000313" key="4">
    <source>
        <dbReference type="EMBL" id="ORW72851.1"/>
    </source>
</evidence>
<dbReference type="EMBL" id="LQPR01000021">
    <property type="protein sequence ID" value="ORW72851.1"/>
    <property type="molecule type" value="Genomic_DNA"/>
</dbReference>
<evidence type="ECO:0000256" key="2">
    <source>
        <dbReference type="PIRSR" id="PIRSR000443-1"/>
    </source>
</evidence>
<dbReference type="RefSeq" id="WP_085254853.1">
    <property type="nucleotide sequence ID" value="NZ_AP022573.1"/>
</dbReference>
<dbReference type="InterPro" id="IPR008220">
    <property type="entry name" value="HAT_MetX-like"/>
</dbReference>
<dbReference type="InterPro" id="IPR029058">
    <property type="entry name" value="AB_hydrolase_fold"/>
</dbReference>
<dbReference type="InterPro" id="IPR000073">
    <property type="entry name" value="AB_hydrolase_1"/>
</dbReference>
<feature type="domain" description="AB hydrolase-1" evidence="3">
    <location>
        <begin position="88"/>
        <end position="219"/>
    </location>
</feature>
<accession>A0AAJ3NS19</accession>
<dbReference type="PANTHER" id="PTHR32268">
    <property type="entry name" value="HOMOSERINE O-ACETYLTRANSFERASE"/>
    <property type="match status" value="1"/>
</dbReference>
<sequence length="380" mass="41227">MLRIGSAARSLLGLAFLFLTVSACLSGEHRSSTFSVPAPGPKEYPAPAEGDFVVSNFHFRTGETLPEMKIHYRTFGTLLRDGSGRATNAVLLLHGTTGAGKQLLTPSFAKYLFGAGQPLDVTRYFVIVPDQIGHGASSKPSDGLRAHFPHYGYQDMVNATHDLLTTKLGVNHLRLVMGFSMGGSQTWMWGESYPNFTDALMPLASNPIEIGGANRIWRKAIIDAIRSDPDWAGGDYKSQPMKALTTVADITMLAPKNAPVYLEHIAPTGPAADDYFEHQVSEQIATMDANDLLFAFEASADYNPEADLPKITAAMVAVNSADDYLNPPSLGIIDRDIKRVKNGRFVLVPASDRTRGHFTGLQAEFWSNEVADLLSQSGGH</sequence>
<keyword evidence="5" id="KW-1185">Reference proteome</keyword>
<organism evidence="4 5">
    <name type="scientific">Mycobacterium saskatchewanense</name>
    <dbReference type="NCBI Taxonomy" id="220927"/>
    <lineage>
        <taxon>Bacteria</taxon>
        <taxon>Bacillati</taxon>
        <taxon>Actinomycetota</taxon>
        <taxon>Actinomycetes</taxon>
        <taxon>Mycobacteriales</taxon>
        <taxon>Mycobacteriaceae</taxon>
        <taxon>Mycobacterium</taxon>
        <taxon>Mycobacterium simiae complex</taxon>
    </lineage>
</organism>
<dbReference type="SUPFAM" id="SSF53474">
    <property type="entry name" value="alpha/beta-Hydrolases"/>
    <property type="match status" value="1"/>
</dbReference>
<name>A0AAJ3NS19_9MYCO</name>
<comment type="caution">
    <text evidence="4">The sequence shown here is derived from an EMBL/GenBank/DDBJ whole genome shotgun (WGS) entry which is preliminary data.</text>
</comment>
<dbReference type="GO" id="GO:0009086">
    <property type="term" value="P:methionine biosynthetic process"/>
    <property type="evidence" value="ECO:0007669"/>
    <property type="project" value="TreeGrafter"/>
</dbReference>
<reference evidence="4 5" key="1">
    <citation type="submission" date="2016-01" db="EMBL/GenBank/DDBJ databases">
        <title>The new phylogeny of the genus Mycobacterium.</title>
        <authorList>
            <person name="Tarcisio F."/>
            <person name="Conor M."/>
            <person name="Antonella G."/>
            <person name="Elisabetta G."/>
            <person name="Giulia F.S."/>
            <person name="Sara T."/>
            <person name="Anna F."/>
            <person name="Clotilde B."/>
            <person name="Roberto B."/>
            <person name="Veronica D.S."/>
            <person name="Fabio R."/>
            <person name="Monica P."/>
            <person name="Olivier J."/>
            <person name="Enrico T."/>
            <person name="Nicola S."/>
        </authorList>
    </citation>
    <scope>NUCLEOTIDE SEQUENCE [LARGE SCALE GENOMIC DNA]</scope>
    <source>
        <strain evidence="4 5">DSM 44616</strain>
    </source>
</reference>
<dbReference type="GO" id="GO:0004414">
    <property type="term" value="F:homoserine O-acetyltransferase activity"/>
    <property type="evidence" value="ECO:0007669"/>
    <property type="project" value="TreeGrafter"/>
</dbReference>
<dbReference type="Proteomes" id="UP000193387">
    <property type="component" value="Unassembled WGS sequence"/>
</dbReference>
<feature type="active site" evidence="2">
    <location>
        <position position="323"/>
    </location>
</feature>
<dbReference type="AlphaFoldDB" id="A0AAJ3NS19"/>
<dbReference type="PIRSF" id="PIRSF000443">
    <property type="entry name" value="Homoser_Ac_trans"/>
    <property type="match status" value="1"/>
</dbReference>
<proteinExistence type="predicted"/>
<dbReference type="PROSITE" id="PS51257">
    <property type="entry name" value="PROKAR_LIPOPROTEIN"/>
    <property type="match status" value="1"/>
</dbReference>
<evidence type="ECO:0000313" key="5">
    <source>
        <dbReference type="Proteomes" id="UP000193387"/>
    </source>
</evidence>